<gene>
    <name evidence="2" type="ORF">BECKTC1821E_GA0114239_11612</name>
    <name evidence="3" type="ORF">BECKTC1821F_GA0114240_11563</name>
</gene>
<sequence length="148" mass="17001">MLARIATLLPISITLCAGIGKRSLKGARWLPMKTSFRLVLEKDEHTRLREALQLTGHCLLHEDDLRRIWQQEDKESAEFPLSDWIERAMVSGVGMLERFANTLVAFRSGILAYMISSVFPQLPWRAPITKSRHFEKWLMAFGIWSSSS</sequence>
<proteinExistence type="predicted"/>
<feature type="domain" description="Transposase IS204/IS1001/IS1096/IS1165 DDE" evidence="1">
    <location>
        <begin position="21"/>
        <end position="116"/>
    </location>
</feature>
<evidence type="ECO:0000259" key="1">
    <source>
        <dbReference type="Pfam" id="PF01610"/>
    </source>
</evidence>
<evidence type="ECO:0000313" key="2">
    <source>
        <dbReference type="EMBL" id="VFK49180.1"/>
    </source>
</evidence>
<dbReference type="AlphaFoldDB" id="A0A450Z5U0"/>
<name>A0A450Z5U0_9GAMM</name>
<accession>A0A450Z5U0</accession>
<dbReference type="EMBL" id="CAADFT010000161">
    <property type="protein sequence ID" value="VFK49180.1"/>
    <property type="molecule type" value="Genomic_DNA"/>
</dbReference>
<reference evidence="2" key="1">
    <citation type="submission" date="2019-02" db="EMBL/GenBank/DDBJ databases">
        <authorList>
            <person name="Gruber-Vodicka R. H."/>
            <person name="Seah K. B. B."/>
        </authorList>
    </citation>
    <scope>NUCLEOTIDE SEQUENCE</scope>
    <source>
        <strain evidence="2">BECK_BZ125</strain>
        <strain evidence="3">BECK_BZ126</strain>
    </source>
</reference>
<dbReference type="InterPro" id="IPR002560">
    <property type="entry name" value="Transposase_DDE"/>
</dbReference>
<dbReference type="EMBL" id="CAADFW010000156">
    <property type="protein sequence ID" value="VFK64988.1"/>
    <property type="molecule type" value="Genomic_DNA"/>
</dbReference>
<organism evidence="2">
    <name type="scientific">Candidatus Kentrum sp. TC</name>
    <dbReference type="NCBI Taxonomy" id="2126339"/>
    <lineage>
        <taxon>Bacteria</taxon>
        <taxon>Pseudomonadati</taxon>
        <taxon>Pseudomonadota</taxon>
        <taxon>Gammaproteobacteria</taxon>
        <taxon>Candidatus Kentrum</taxon>
    </lineage>
</organism>
<dbReference type="Pfam" id="PF01610">
    <property type="entry name" value="DDE_Tnp_ISL3"/>
    <property type="match status" value="1"/>
</dbReference>
<protein>
    <submittedName>
        <fullName evidence="2">Transposase</fullName>
    </submittedName>
</protein>
<evidence type="ECO:0000313" key="3">
    <source>
        <dbReference type="EMBL" id="VFK64988.1"/>
    </source>
</evidence>